<evidence type="ECO:0000313" key="3">
    <source>
        <dbReference type="Proteomes" id="UP001174934"/>
    </source>
</evidence>
<name>A0AA39WC94_9PEZI</name>
<evidence type="ECO:0000313" key="2">
    <source>
        <dbReference type="EMBL" id="KAK0609596.1"/>
    </source>
</evidence>
<reference evidence="2" key="1">
    <citation type="submission" date="2023-06" db="EMBL/GenBank/DDBJ databases">
        <title>Genome-scale phylogeny and comparative genomics of the fungal order Sordariales.</title>
        <authorList>
            <consortium name="Lawrence Berkeley National Laboratory"/>
            <person name="Hensen N."/>
            <person name="Bonometti L."/>
            <person name="Westerberg I."/>
            <person name="Brannstrom I.O."/>
            <person name="Guillou S."/>
            <person name="Cros-Aarteil S."/>
            <person name="Calhoun S."/>
            <person name="Haridas S."/>
            <person name="Kuo A."/>
            <person name="Mondo S."/>
            <person name="Pangilinan J."/>
            <person name="Riley R."/>
            <person name="LaButti K."/>
            <person name="Andreopoulos B."/>
            <person name="Lipzen A."/>
            <person name="Chen C."/>
            <person name="Yanf M."/>
            <person name="Daum C."/>
            <person name="Ng V."/>
            <person name="Clum A."/>
            <person name="Steindorff A."/>
            <person name="Ohm R."/>
            <person name="Martin F."/>
            <person name="Silar P."/>
            <person name="Natvig D."/>
            <person name="Lalanne C."/>
            <person name="Gautier V."/>
            <person name="Ament-velasquez S.L."/>
            <person name="Kruys A."/>
            <person name="Hutchinson M.I."/>
            <person name="Powell A.J."/>
            <person name="Barry K."/>
            <person name="Miller A.N."/>
            <person name="Grigoriev I.V."/>
            <person name="Debuchy R."/>
            <person name="Gladieux P."/>
            <person name="Thoren M.H."/>
            <person name="Johannesson H."/>
        </authorList>
    </citation>
    <scope>NUCLEOTIDE SEQUENCE</scope>
    <source>
        <strain evidence="2">SMH3391-2</strain>
    </source>
</reference>
<dbReference type="InterPro" id="IPR045518">
    <property type="entry name" value="2EXR"/>
</dbReference>
<gene>
    <name evidence="2" type="ORF">B0T17DRAFT_501511</name>
</gene>
<sequence>MAETSEVLTTTTSPSPLTTFPLFPLLPAELRILIFQFSFLPRTIELHTRLTHYADMDMNHHHDRMPKWQSLSRNPAALSVSCEARAAALEFYTVALPLAVPLAPNQTSGHRGRLLLDSDRVLYVNLEVDMIVLLGAEQHYGRLVGFLDWCRVMDNIADVYSPPPPPPPNKGRGIRRLAMSVAPWAHRVGAATLKAFARTVFADMDEFVLFVYAERMPPGNWAGGRCELDEVDGSNYHYREFVTGRGKQFREGDGWMVVGKRPMRVVDLRFVDGW</sequence>
<organism evidence="2 3">
    <name type="scientific">Bombardia bombarda</name>
    <dbReference type="NCBI Taxonomy" id="252184"/>
    <lineage>
        <taxon>Eukaryota</taxon>
        <taxon>Fungi</taxon>
        <taxon>Dikarya</taxon>
        <taxon>Ascomycota</taxon>
        <taxon>Pezizomycotina</taxon>
        <taxon>Sordariomycetes</taxon>
        <taxon>Sordariomycetidae</taxon>
        <taxon>Sordariales</taxon>
        <taxon>Lasiosphaeriaceae</taxon>
        <taxon>Bombardia</taxon>
    </lineage>
</organism>
<dbReference type="AlphaFoldDB" id="A0AA39WC94"/>
<protein>
    <recommendedName>
        <fullName evidence="1">2EXR domain-containing protein</fullName>
    </recommendedName>
</protein>
<dbReference type="Pfam" id="PF20150">
    <property type="entry name" value="2EXR"/>
    <property type="match status" value="1"/>
</dbReference>
<keyword evidence="3" id="KW-1185">Reference proteome</keyword>
<dbReference type="PANTHER" id="PTHR35910:SF6">
    <property type="entry name" value="2EXR DOMAIN-CONTAINING PROTEIN"/>
    <property type="match status" value="1"/>
</dbReference>
<dbReference type="EMBL" id="JAULSR010000013">
    <property type="protein sequence ID" value="KAK0609596.1"/>
    <property type="molecule type" value="Genomic_DNA"/>
</dbReference>
<dbReference type="PANTHER" id="PTHR35910">
    <property type="entry name" value="2EXR DOMAIN-CONTAINING PROTEIN"/>
    <property type="match status" value="1"/>
</dbReference>
<evidence type="ECO:0000259" key="1">
    <source>
        <dbReference type="Pfam" id="PF20150"/>
    </source>
</evidence>
<proteinExistence type="predicted"/>
<comment type="caution">
    <text evidence="2">The sequence shown here is derived from an EMBL/GenBank/DDBJ whole genome shotgun (WGS) entry which is preliminary data.</text>
</comment>
<accession>A0AA39WC94</accession>
<dbReference type="Proteomes" id="UP001174934">
    <property type="component" value="Unassembled WGS sequence"/>
</dbReference>
<feature type="domain" description="2EXR" evidence="1">
    <location>
        <begin position="20"/>
        <end position="131"/>
    </location>
</feature>